<name>A0A4P9VH78_9GAMM</name>
<keyword evidence="1" id="KW-0472">Membrane</keyword>
<dbReference type="Proteomes" id="UP000257039">
    <property type="component" value="Unassembled WGS sequence"/>
</dbReference>
<accession>A0A4P9VH78</accession>
<comment type="caution">
    <text evidence="2">The sequence shown here is derived from an EMBL/GenBank/DDBJ whole genome shotgun (WGS) entry which is preliminary data.</text>
</comment>
<protein>
    <recommendedName>
        <fullName evidence="4">DUF2232 domain-containing protein</fullName>
    </recommendedName>
</protein>
<feature type="transmembrane region" description="Helical" evidence="1">
    <location>
        <begin position="218"/>
        <end position="238"/>
    </location>
</feature>
<evidence type="ECO:0008006" key="4">
    <source>
        <dbReference type="Google" id="ProtNLM"/>
    </source>
</evidence>
<feature type="transmembrane region" description="Helical" evidence="1">
    <location>
        <begin position="88"/>
        <end position="108"/>
    </location>
</feature>
<feature type="transmembrane region" description="Helical" evidence="1">
    <location>
        <begin position="250"/>
        <end position="275"/>
    </location>
</feature>
<feature type="transmembrane region" description="Helical" evidence="1">
    <location>
        <begin position="194"/>
        <end position="212"/>
    </location>
</feature>
<keyword evidence="3" id="KW-1185">Reference proteome</keyword>
<feature type="transmembrane region" description="Helical" evidence="1">
    <location>
        <begin position="150"/>
        <end position="173"/>
    </location>
</feature>
<sequence>MRALAEFIMRGPKQAALFATLTAIAPLTSWLSAAALGLVVLRQGLTKATWVIIWPLLPALYFALQGQLDVITTLLCTVALAHFLRKTVSWALTLGLSVLLGVLVVFSIKLITPDLLATIVEQFNTIWTQSAMYKQLGEDSLSLQKQINDLLPHIVVGLFAFGSMMLCIVSLIVARWWQSMLFVPGGFREEFHALRLPVWLSSGLMAFIILGIEIDTSLAAFVLLTSLPLFFAGIALVHGSLAKKQMSKQWLILFYLAQLLFLQVMYPLLVIMAFLDSLLNFRGRFQQKPPV</sequence>
<evidence type="ECO:0000313" key="3">
    <source>
        <dbReference type="Proteomes" id="UP000257039"/>
    </source>
</evidence>
<evidence type="ECO:0000313" key="2">
    <source>
        <dbReference type="EMBL" id="RDH42518.1"/>
    </source>
</evidence>
<dbReference type="InterPro" id="IPR018710">
    <property type="entry name" value="DUF2232"/>
</dbReference>
<reference evidence="2 3" key="1">
    <citation type="submission" date="2017-04" db="EMBL/GenBank/DDBJ databases">
        <title>Draft genome sequence of Zooshikella ganghwensis VG4 isolated from Red Sea sediments.</title>
        <authorList>
            <person name="Rehman Z."/>
            <person name="Alam I."/>
            <person name="Kamau A."/>
            <person name="Bajic V."/>
            <person name="Leiknes T."/>
        </authorList>
    </citation>
    <scope>NUCLEOTIDE SEQUENCE [LARGE SCALE GENOMIC DNA]</scope>
    <source>
        <strain evidence="2 3">VG4</strain>
    </source>
</reference>
<keyword evidence="1" id="KW-0812">Transmembrane</keyword>
<proteinExistence type="predicted"/>
<keyword evidence="1" id="KW-1133">Transmembrane helix</keyword>
<dbReference type="AlphaFoldDB" id="A0A4P9VH78"/>
<feature type="transmembrane region" description="Helical" evidence="1">
    <location>
        <begin position="61"/>
        <end position="81"/>
    </location>
</feature>
<organism evidence="2 3">
    <name type="scientific">Zooshikella ganghwensis</name>
    <dbReference type="NCBI Taxonomy" id="202772"/>
    <lineage>
        <taxon>Bacteria</taxon>
        <taxon>Pseudomonadati</taxon>
        <taxon>Pseudomonadota</taxon>
        <taxon>Gammaproteobacteria</taxon>
        <taxon>Oceanospirillales</taxon>
        <taxon>Zooshikellaceae</taxon>
        <taxon>Zooshikella</taxon>
    </lineage>
</organism>
<gene>
    <name evidence="2" type="ORF">B9G39_03135</name>
</gene>
<dbReference type="RefSeq" id="WP_094786012.1">
    <property type="nucleotide sequence ID" value="NZ_NDXW01000001.1"/>
</dbReference>
<dbReference type="Pfam" id="PF09991">
    <property type="entry name" value="DUF2232"/>
    <property type="match status" value="1"/>
</dbReference>
<dbReference type="EMBL" id="NDXW01000001">
    <property type="protein sequence ID" value="RDH42518.1"/>
    <property type="molecule type" value="Genomic_DNA"/>
</dbReference>
<evidence type="ECO:0000256" key="1">
    <source>
        <dbReference type="SAM" id="Phobius"/>
    </source>
</evidence>